<gene>
    <name evidence="5" type="ORF">FYJ71_04710</name>
</gene>
<dbReference type="Proteomes" id="UP000440713">
    <property type="component" value="Unassembled WGS sequence"/>
</dbReference>
<dbReference type="PROSITE" id="PS51000">
    <property type="entry name" value="HTH_DEOR_2"/>
    <property type="match status" value="1"/>
</dbReference>
<sequence>MLTEERQSIIVNMLSEKSILKLKDLVKLLDASESTIRRDLDELEAKGLLKRVHGGAVAVNGSFTLDYSIDERTGKFLTEKIAIAKYCASLIEDGDYVYLDSGTTTLEMIPYLSEKNITVVTNGVHNAQKLVENRVKTYLLGGEVKPKTQTVIGEQAVLNLLKFRFTKAFIGANGITFKSAITTPDDSEAVIKKLAIDLSKDSYVVVDSSKFGSVSFAKICDLDDVTIVTNKSDNKIDKRIINVATIIEL</sequence>
<dbReference type="SMART" id="SM00420">
    <property type="entry name" value="HTH_DEOR"/>
    <property type="match status" value="1"/>
</dbReference>
<dbReference type="AlphaFoldDB" id="A0A6N7XC56"/>
<dbReference type="PANTHER" id="PTHR30363:SF56">
    <property type="entry name" value="TRANSCRIPTIONAL REGULATOR, DEOR FAMILY"/>
    <property type="match status" value="1"/>
</dbReference>
<dbReference type="PANTHER" id="PTHR30363">
    <property type="entry name" value="HTH-TYPE TRANSCRIPTIONAL REGULATOR SRLR-RELATED"/>
    <property type="match status" value="1"/>
</dbReference>
<dbReference type="InterPro" id="IPR036388">
    <property type="entry name" value="WH-like_DNA-bd_sf"/>
</dbReference>
<evidence type="ECO:0000313" key="6">
    <source>
        <dbReference type="Proteomes" id="UP000440713"/>
    </source>
</evidence>
<keyword evidence="6" id="KW-1185">Reference proteome</keyword>
<dbReference type="Pfam" id="PF08220">
    <property type="entry name" value="HTH_DeoR"/>
    <property type="match status" value="1"/>
</dbReference>
<accession>A0A6N7XC56</accession>
<keyword evidence="3" id="KW-0804">Transcription</keyword>
<keyword evidence="2" id="KW-0238">DNA-binding</keyword>
<dbReference type="InterPro" id="IPR037171">
    <property type="entry name" value="NagB/RpiA_transferase-like"/>
</dbReference>
<dbReference type="GO" id="GO:0003677">
    <property type="term" value="F:DNA binding"/>
    <property type="evidence" value="ECO:0007669"/>
    <property type="project" value="UniProtKB-KW"/>
</dbReference>
<dbReference type="InterPro" id="IPR014036">
    <property type="entry name" value="DeoR-like_C"/>
</dbReference>
<dbReference type="InterPro" id="IPR050313">
    <property type="entry name" value="Carb_Metab_HTH_regulators"/>
</dbReference>
<reference evidence="5 6" key="1">
    <citation type="submission" date="2019-08" db="EMBL/GenBank/DDBJ databases">
        <title>In-depth cultivation of the pig gut microbiome towards novel bacterial diversity and tailored functional studies.</title>
        <authorList>
            <person name="Wylensek D."/>
            <person name="Hitch T.C.A."/>
            <person name="Clavel T."/>
        </authorList>
    </citation>
    <scope>NUCLEOTIDE SEQUENCE [LARGE SCALE GENOMIC DNA]</scope>
    <source>
        <strain evidence="5 6">WCA-SAB-591-4A-A</strain>
    </source>
</reference>
<dbReference type="SMART" id="SM01134">
    <property type="entry name" value="DeoRC"/>
    <property type="match status" value="1"/>
</dbReference>
<dbReference type="PRINTS" id="PR00037">
    <property type="entry name" value="HTHLACR"/>
</dbReference>
<dbReference type="InterPro" id="IPR001034">
    <property type="entry name" value="DeoR_HTH"/>
</dbReference>
<organism evidence="5 6">
    <name type="scientific">Peptostreptococcus porci</name>
    <dbReference type="NCBI Taxonomy" id="2652282"/>
    <lineage>
        <taxon>Bacteria</taxon>
        <taxon>Bacillati</taxon>
        <taxon>Bacillota</taxon>
        <taxon>Clostridia</taxon>
        <taxon>Peptostreptococcales</taxon>
        <taxon>Peptostreptococcaceae</taxon>
        <taxon>Peptostreptococcus</taxon>
    </lineage>
</organism>
<proteinExistence type="predicted"/>
<dbReference type="SUPFAM" id="SSF46785">
    <property type="entry name" value="Winged helix' DNA-binding domain"/>
    <property type="match status" value="1"/>
</dbReference>
<evidence type="ECO:0000313" key="5">
    <source>
        <dbReference type="EMBL" id="MST62276.1"/>
    </source>
</evidence>
<dbReference type="EMBL" id="VUNE01000002">
    <property type="protein sequence ID" value="MST62276.1"/>
    <property type="molecule type" value="Genomic_DNA"/>
</dbReference>
<dbReference type="SUPFAM" id="SSF100950">
    <property type="entry name" value="NagB/RpiA/CoA transferase-like"/>
    <property type="match status" value="1"/>
</dbReference>
<evidence type="ECO:0000256" key="1">
    <source>
        <dbReference type="ARBA" id="ARBA00023015"/>
    </source>
</evidence>
<dbReference type="RefSeq" id="WP_154537852.1">
    <property type="nucleotide sequence ID" value="NZ_JAXDWS010000002.1"/>
</dbReference>
<dbReference type="InterPro" id="IPR036390">
    <property type="entry name" value="WH_DNA-bd_sf"/>
</dbReference>
<protein>
    <submittedName>
        <fullName evidence="5">DeoR/GlpR transcriptional regulator</fullName>
    </submittedName>
</protein>
<evidence type="ECO:0000256" key="2">
    <source>
        <dbReference type="ARBA" id="ARBA00023125"/>
    </source>
</evidence>
<evidence type="ECO:0000259" key="4">
    <source>
        <dbReference type="PROSITE" id="PS51000"/>
    </source>
</evidence>
<evidence type="ECO:0000256" key="3">
    <source>
        <dbReference type="ARBA" id="ARBA00023163"/>
    </source>
</evidence>
<keyword evidence="1" id="KW-0805">Transcription regulation</keyword>
<feature type="domain" description="HTH deoR-type" evidence="4">
    <location>
        <begin position="3"/>
        <end position="58"/>
    </location>
</feature>
<dbReference type="Gene3D" id="3.40.50.1360">
    <property type="match status" value="1"/>
</dbReference>
<comment type="caution">
    <text evidence="5">The sequence shown here is derived from an EMBL/GenBank/DDBJ whole genome shotgun (WGS) entry which is preliminary data.</text>
</comment>
<dbReference type="InterPro" id="IPR018356">
    <property type="entry name" value="Tscrpt_reg_HTH_DeoR_CS"/>
</dbReference>
<dbReference type="GO" id="GO:0003700">
    <property type="term" value="F:DNA-binding transcription factor activity"/>
    <property type="evidence" value="ECO:0007669"/>
    <property type="project" value="InterPro"/>
</dbReference>
<dbReference type="PROSITE" id="PS00894">
    <property type="entry name" value="HTH_DEOR_1"/>
    <property type="match status" value="1"/>
</dbReference>
<dbReference type="Pfam" id="PF00455">
    <property type="entry name" value="DeoRC"/>
    <property type="match status" value="1"/>
</dbReference>
<dbReference type="Gene3D" id="1.10.10.10">
    <property type="entry name" value="Winged helix-like DNA-binding domain superfamily/Winged helix DNA-binding domain"/>
    <property type="match status" value="1"/>
</dbReference>
<name>A0A6N7XC56_9FIRM</name>